<dbReference type="PANTHER" id="PTHR43607">
    <property type="entry name" value="V-TYPE PROTON ATPASE CATALYTIC SUBUNIT A"/>
    <property type="match status" value="1"/>
</dbReference>
<proteinExistence type="inferred from homology"/>
<dbReference type="AlphaFoldDB" id="A0A9Q1H7A8"/>
<evidence type="ECO:0000256" key="3">
    <source>
        <dbReference type="ARBA" id="ARBA00022448"/>
    </source>
</evidence>
<evidence type="ECO:0000259" key="10">
    <source>
        <dbReference type="Pfam" id="PF00006"/>
    </source>
</evidence>
<dbReference type="OrthoDB" id="1676488at2759"/>
<dbReference type="InterPro" id="IPR020003">
    <property type="entry name" value="ATPase_a/bsu_AS"/>
</dbReference>
<evidence type="ECO:0000313" key="13">
    <source>
        <dbReference type="Proteomes" id="UP001152320"/>
    </source>
</evidence>
<keyword evidence="4" id="KW-0547">Nucleotide-binding</keyword>
<evidence type="ECO:0000256" key="9">
    <source>
        <dbReference type="ARBA" id="ARBA00048383"/>
    </source>
</evidence>
<keyword evidence="6" id="KW-0067">ATP-binding</keyword>
<keyword evidence="7" id="KW-1278">Translocase</keyword>
<evidence type="ECO:0000256" key="7">
    <source>
        <dbReference type="ARBA" id="ARBA00022967"/>
    </source>
</evidence>
<dbReference type="EC" id="7.1.2.2" evidence="2"/>
<dbReference type="GO" id="GO:0005524">
    <property type="term" value="F:ATP binding"/>
    <property type="evidence" value="ECO:0007669"/>
    <property type="project" value="UniProtKB-KW"/>
</dbReference>
<feature type="domain" description="ATP synthase A/B type C-terminal" evidence="11">
    <location>
        <begin position="102"/>
        <end position="167"/>
    </location>
</feature>
<evidence type="ECO:0000256" key="5">
    <source>
        <dbReference type="ARBA" id="ARBA00022781"/>
    </source>
</evidence>
<comment type="caution">
    <text evidence="12">The sequence shown here is derived from an EMBL/GenBank/DDBJ whole genome shotgun (WGS) entry which is preliminary data.</text>
</comment>
<dbReference type="Gene3D" id="1.10.1140.10">
    <property type="entry name" value="Bovine Mitochondrial F1-atpase, Atp Synthase Beta Chain, Chain D, domain 3"/>
    <property type="match status" value="1"/>
</dbReference>
<dbReference type="GO" id="GO:0046034">
    <property type="term" value="P:ATP metabolic process"/>
    <property type="evidence" value="ECO:0007669"/>
    <property type="project" value="InterPro"/>
</dbReference>
<dbReference type="Gene3D" id="3.40.50.300">
    <property type="entry name" value="P-loop containing nucleotide triphosphate hydrolases"/>
    <property type="match status" value="1"/>
</dbReference>
<feature type="domain" description="ATPase F1/V1/A1 complex alpha/beta subunit nucleotide-binding" evidence="10">
    <location>
        <begin position="4"/>
        <end position="46"/>
    </location>
</feature>
<keyword evidence="13" id="KW-1185">Reference proteome</keyword>
<dbReference type="InterPro" id="IPR027417">
    <property type="entry name" value="P-loop_NTPase"/>
</dbReference>
<evidence type="ECO:0000256" key="1">
    <source>
        <dbReference type="ARBA" id="ARBA00008936"/>
    </source>
</evidence>
<organism evidence="12 13">
    <name type="scientific">Holothuria leucospilota</name>
    <name type="common">Black long sea cucumber</name>
    <name type="synonym">Mertensiothuria leucospilota</name>
    <dbReference type="NCBI Taxonomy" id="206669"/>
    <lineage>
        <taxon>Eukaryota</taxon>
        <taxon>Metazoa</taxon>
        <taxon>Echinodermata</taxon>
        <taxon>Eleutherozoa</taxon>
        <taxon>Echinozoa</taxon>
        <taxon>Holothuroidea</taxon>
        <taxon>Aspidochirotacea</taxon>
        <taxon>Aspidochirotida</taxon>
        <taxon>Holothuriidae</taxon>
        <taxon>Holothuria</taxon>
    </lineage>
</organism>
<name>A0A9Q1H7A8_HOLLE</name>
<dbReference type="CDD" id="cd18111">
    <property type="entry name" value="ATP-synt_V_A-type_alpha_C"/>
    <property type="match status" value="1"/>
</dbReference>
<sequence>MDAMEGITLLEYVRDMGHDVTVVADSTSRWAEALREISGRLVKMPAVCTLLVVTSLTLLSLLPWVLSKSFGGLDKQLAQRKYFPSINWLISYSKNMRALHDFYDKNYPEFVPLRTKVKEILQEEKDPAEIVQFVGKGSLAETDKITLEVAKLIKDDFLQQNGYNPYDSLLHHIRKLIYKMSFFLTFPLKEPVKDGEAKIKADFAELYENMQQSFRNLED</sequence>
<dbReference type="InterPro" id="IPR055190">
    <property type="entry name" value="ATP-synt_VA_C"/>
</dbReference>
<dbReference type="InterPro" id="IPR022878">
    <property type="entry name" value="V-ATPase_asu"/>
</dbReference>
<accession>A0A9Q1H7A8</accession>
<dbReference type="InterPro" id="IPR024034">
    <property type="entry name" value="ATPase_F1/V1_b/a_C"/>
</dbReference>
<dbReference type="EMBL" id="JAIZAY010000010">
    <property type="protein sequence ID" value="KAJ8035070.1"/>
    <property type="molecule type" value="Genomic_DNA"/>
</dbReference>
<dbReference type="SUPFAM" id="SSF47917">
    <property type="entry name" value="C-terminal domain of alpha and beta subunits of F1 ATP synthase"/>
    <property type="match status" value="1"/>
</dbReference>
<dbReference type="Proteomes" id="UP001152320">
    <property type="component" value="Chromosome 10"/>
</dbReference>
<dbReference type="GO" id="GO:0046961">
    <property type="term" value="F:proton-transporting ATPase activity, rotational mechanism"/>
    <property type="evidence" value="ECO:0007669"/>
    <property type="project" value="InterPro"/>
</dbReference>
<dbReference type="InterPro" id="IPR000194">
    <property type="entry name" value="ATPase_F1/V1/A1_a/bsu_nucl-bd"/>
</dbReference>
<comment type="catalytic activity">
    <reaction evidence="9">
        <text>ATP + H2O + 4 H(+)(in) = ADP + phosphate + 5 H(+)(out)</text>
        <dbReference type="Rhea" id="RHEA:57720"/>
        <dbReference type="ChEBI" id="CHEBI:15377"/>
        <dbReference type="ChEBI" id="CHEBI:15378"/>
        <dbReference type="ChEBI" id="CHEBI:30616"/>
        <dbReference type="ChEBI" id="CHEBI:43474"/>
        <dbReference type="ChEBI" id="CHEBI:456216"/>
        <dbReference type="EC" id="7.1.2.2"/>
    </reaction>
</comment>
<dbReference type="Pfam" id="PF00006">
    <property type="entry name" value="ATP-synt_ab"/>
    <property type="match status" value="1"/>
</dbReference>
<evidence type="ECO:0000259" key="11">
    <source>
        <dbReference type="Pfam" id="PF22919"/>
    </source>
</evidence>
<dbReference type="Pfam" id="PF22919">
    <property type="entry name" value="ATP-synt_VA_C"/>
    <property type="match status" value="1"/>
</dbReference>
<dbReference type="PROSITE" id="PS00152">
    <property type="entry name" value="ATPASE_ALPHA_BETA"/>
    <property type="match status" value="1"/>
</dbReference>
<evidence type="ECO:0000256" key="2">
    <source>
        <dbReference type="ARBA" id="ARBA00012473"/>
    </source>
</evidence>
<gene>
    <name evidence="12" type="ORF">HOLleu_22163</name>
</gene>
<comment type="similarity">
    <text evidence="1">Belongs to the ATPase alpha/beta chains family.</text>
</comment>
<keyword evidence="8" id="KW-0406">Ion transport</keyword>
<protein>
    <recommendedName>
        <fullName evidence="2">H(+)-transporting two-sector ATPase</fullName>
        <ecNumber evidence="2">7.1.2.2</ecNumber>
    </recommendedName>
</protein>
<dbReference type="SUPFAM" id="SSF52540">
    <property type="entry name" value="P-loop containing nucleoside triphosphate hydrolases"/>
    <property type="match status" value="1"/>
</dbReference>
<evidence type="ECO:0000256" key="6">
    <source>
        <dbReference type="ARBA" id="ARBA00022840"/>
    </source>
</evidence>
<keyword evidence="3" id="KW-0813">Transport</keyword>
<dbReference type="PANTHER" id="PTHR43607:SF1">
    <property type="entry name" value="H(+)-TRANSPORTING TWO-SECTOR ATPASE"/>
    <property type="match status" value="1"/>
</dbReference>
<keyword evidence="5" id="KW-0375">Hydrogen ion transport</keyword>
<evidence type="ECO:0000256" key="4">
    <source>
        <dbReference type="ARBA" id="ARBA00022741"/>
    </source>
</evidence>
<evidence type="ECO:0000313" key="12">
    <source>
        <dbReference type="EMBL" id="KAJ8035070.1"/>
    </source>
</evidence>
<evidence type="ECO:0000256" key="8">
    <source>
        <dbReference type="ARBA" id="ARBA00023065"/>
    </source>
</evidence>
<reference evidence="12" key="1">
    <citation type="submission" date="2021-10" db="EMBL/GenBank/DDBJ databases">
        <title>Tropical sea cucumber genome reveals ecological adaptation and Cuvierian tubules defense mechanism.</title>
        <authorList>
            <person name="Chen T."/>
        </authorList>
    </citation>
    <scope>NUCLEOTIDE SEQUENCE</scope>
    <source>
        <strain evidence="12">Nanhai2018</strain>
        <tissue evidence="12">Muscle</tissue>
    </source>
</reference>